<feature type="compositionally biased region" description="Low complexity" evidence="1">
    <location>
        <begin position="18"/>
        <end position="31"/>
    </location>
</feature>
<feature type="compositionally biased region" description="Pro residues" evidence="1">
    <location>
        <begin position="213"/>
        <end position="224"/>
    </location>
</feature>
<feature type="compositionally biased region" description="Low complexity" evidence="1">
    <location>
        <begin position="258"/>
        <end position="283"/>
    </location>
</feature>
<feature type="compositionally biased region" description="Basic and acidic residues" evidence="1">
    <location>
        <begin position="345"/>
        <end position="363"/>
    </location>
</feature>
<protein>
    <submittedName>
        <fullName evidence="2">Uncharacterized protein</fullName>
    </submittedName>
</protein>
<feature type="compositionally biased region" description="Polar residues" evidence="1">
    <location>
        <begin position="587"/>
        <end position="596"/>
    </location>
</feature>
<feature type="compositionally biased region" description="Basic and acidic residues" evidence="1">
    <location>
        <begin position="298"/>
        <end position="308"/>
    </location>
</feature>
<reference evidence="3" key="1">
    <citation type="submission" date="2016-03" db="EMBL/GenBank/DDBJ databases">
        <authorList>
            <person name="Ploux O."/>
        </authorList>
    </citation>
    <scope>NUCLEOTIDE SEQUENCE [LARGE SCALE GENOMIC DNA]</scope>
    <source>
        <strain evidence="3">UK7</strain>
    </source>
</reference>
<feature type="compositionally biased region" description="Basic residues" evidence="1">
    <location>
        <begin position="330"/>
        <end position="344"/>
    </location>
</feature>
<sequence length="596" mass="68308">MFNTGPNIPPPPPGFRPGGPQQQQQRHQGPPAENFMPMPMRHPLQQSTHIQDITPHKILDEAACLKKLTSYAAYTIRKEAPRDAKDKPTWARAEIIEERFPKEEVIKQIKKLDKESKRTVTEKKIALATYQQGQITRLLDDLGSKEHDMNFGWSLVQIDSKTKPISSTRGTSKKSLYETVTMTVYVKRAPIGDLNAIQLYQGLERLKAERLRPPPPQHQQPQAPPQQQQFRPPPQQQGGAGQGGQQHGPIRIPPPPNIIQLNRNGPAQGGNQKPQGNQQQQHPQQERGNSRGAKKFHRKDDSSSESDSRSGSSGSDTESDDSSRSSVSSRRLRKHSKGPARKSSFRRESKHFIEASPHRHQPIDDFGGIPTQNRPYAPVVPRGVPGIDPIASAYRAGRQDAVAENFGENRFTQQPRQIIQPVIERIIDPRTIGTFRRVESQYAPLPRRIEPHYHEERYADDLRYSDDFRSAQDDMIVRQREAEDHMDRLRLDHGRGPIELNRRSGPRDFFERRNTEFDTRPLERPEYFERRYSDAHPLYPREIRQENFGRGPSAVRSFPRDFFPQRRSFPRDSDPFAPISLPRRYQESSTTSGDGW</sequence>
<dbReference type="EMBL" id="FJUW01000013">
    <property type="protein sequence ID" value="CZS97269.1"/>
    <property type="molecule type" value="Genomic_DNA"/>
</dbReference>
<feature type="region of interest" description="Disordered" evidence="1">
    <location>
        <begin position="211"/>
        <end position="364"/>
    </location>
</feature>
<keyword evidence="3" id="KW-1185">Reference proteome</keyword>
<name>A0A1E1KGY3_9HELO</name>
<accession>A0A1E1KGY3</accession>
<dbReference type="AlphaFoldDB" id="A0A1E1KGY3"/>
<organism evidence="2 3">
    <name type="scientific">Rhynchosporium graminicola</name>
    <dbReference type="NCBI Taxonomy" id="2792576"/>
    <lineage>
        <taxon>Eukaryota</taxon>
        <taxon>Fungi</taxon>
        <taxon>Dikarya</taxon>
        <taxon>Ascomycota</taxon>
        <taxon>Pezizomycotina</taxon>
        <taxon>Leotiomycetes</taxon>
        <taxon>Helotiales</taxon>
        <taxon>Ploettnerulaceae</taxon>
        <taxon>Rhynchosporium</taxon>
    </lineage>
</organism>
<comment type="caution">
    <text evidence="2">The sequence shown here is derived from an EMBL/GenBank/DDBJ whole genome shotgun (WGS) entry which is preliminary data.</text>
</comment>
<dbReference type="Proteomes" id="UP000178129">
    <property type="component" value="Unassembled WGS sequence"/>
</dbReference>
<evidence type="ECO:0000256" key="1">
    <source>
        <dbReference type="SAM" id="MobiDB-lite"/>
    </source>
</evidence>
<dbReference type="STRING" id="914237.A0A1E1KGY3"/>
<feature type="region of interest" description="Disordered" evidence="1">
    <location>
        <begin position="550"/>
        <end position="596"/>
    </location>
</feature>
<feature type="region of interest" description="Disordered" evidence="1">
    <location>
        <begin position="1"/>
        <end position="36"/>
    </location>
</feature>
<evidence type="ECO:0000313" key="2">
    <source>
        <dbReference type="EMBL" id="CZS97269.1"/>
    </source>
</evidence>
<proteinExistence type="predicted"/>
<gene>
    <name evidence="2" type="ORF">RCO7_00319</name>
</gene>
<evidence type="ECO:0000313" key="3">
    <source>
        <dbReference type="Proteomes" id="UP000178129"/>
    </source>
</evidence>
<dbReference type="InParanoid" id="A0A1E1KGY3"/>